<reference evidence="2 3" key="1">
    <citation type="submission" date="2018-10" db="EMBL/GenBank/DDBJ databases">
        <title>Genomic Encyclopedia of Archaeal and Bacterial Type Strains, Phase II (KMG-II): from individual species to whole genera.</title>
        <authorList>
            <person name="Goeker M."/>
        </authorList>
    </citation>
    <scope>NUCLEOTIDE SEQUENCE [LARGE SCALE GENOMIC DNA]</scope>
    <source>
        <strain evidence="2 3">DSM 14954</strain>
    </source>
</reference>
<accession>A0A660L0I4</accession>
<comment type="caution">
    <text evidence="2">The sequence shown here is derived from an EMBL/GenBank/DDBJ whole genome shotgun (WGS) entry which is preliminary data.</text>
</comment>
<feature type="transmembrane region" description="Helical" evidence="1">
    <location>
        <begin position="20"/>
        <end position="39"/>
    </location>
</feature>
<keyword evidence="1" id="KW-1133">Transmembrane helix</keyword>
<evidence type="ECO:0000313" key="3">
    <source>
        <dbReference type="Proteomes" id="UP000278962"/>
    </source>
</evidence>
<dbReference type="Proteomes" id="UP000278962">
    <property type="component" value="Unassembled WGS sequence"/>
</dbReference>
<protein>
    <submittedName>
        <fullName evidence="2">Uncharacterized protein</fullName>
    </submittedName>
</protein>
<keyword evidence="1" id="KW-0812">Transmembrane</keyword>
<feature type="transmembrane region" description="Helical" evidence="1">
    <location>
        <begin position="60"/>
        <end position="78"/>
    </location>
</feature>
<gene>
    <name evidence="2" type="ORF">C8N24_4431</name>
</gene>
<proteinExistence type="predicted"/>
<dbReference type="Pfam" id="PF20139">
    <property type="entry name" value="DUF6529"/>
    <property type="match status" value="1"/>
</dbReference>
<organism evidence="2 3">
    <name type="scientific">Solirubrobacter pauli</name>
    <dbReference type="NCBI Taxonomy" id="166793"/>
    <lineage>
        <taxon>Bacteria</taxon>
        <taxon>Bacillati</taxon>
        <taxon>Actinomycetota</taxon>
        <taxon>Thermoleophilia</taxon>
        <taxon>Solirubrobacterales</taxon>
        <taxon>Solirubrobacteraceae</taxon>
        <taxon>Solirubrobacter</taxon>
    </lineage>
</organism>
<evidence type="ECO:0000256" key="1">
    <source>
        <dbReference type="SAM" id="Phobius"/>
    </source>
</evidence>
<dbReference type="AlphaFoldDB" id="A0A660L0I4"/>
<dbReference type="EMBL" id="RBIL01000002">
    <property type="protein sequence ID" value="RKQ86419.1"/>
    <property type="molecule type" value="Genomic_DNA"/>
</dbReference>
<keyword evidence="3" id="KW-1185">Reference proteome</keyword>
<keyword evidence="1" id="KW-0472">Membrane</keyword>
<feature type="transmembrane region" description="Helical" evidence="1">
    <location>
        <begin position="84"/>
        <end position="102"/>
    </location>
</feature>
<evidence type="ECO:0000313" key="2">
    <source>
        <dbReference type="EMBL" id="RKQ86419.1"/>
    </source>
</evidence>
<feature type="transmembrane region" description="Helical" evidence="1">
    <location>
        <begin position="111"/>
        <end position="130"/>
    </location>
</feature>
<dbReference type="RefSeq" id="WP_121254135.1">
    <property type="nucleotide sequence ID" value="NZ_RBIL01000002.1"/>
</dbReference>
<name>A0A660L0I4_9ACTN</name>
<dbReference type="InterPro" id="IPR045382">
    <property type="entry name" value="DUF6529"/>
</dbReference>
<sequence length="139" mass="14698">MEDLVYDITRGNPSSVKTVLASVVLALAVYQLLLAAIGYRKLPLISARAAFFTHRASGDAIAVLVVVVALMCLAVFGFEGDYALHIAAALGALCVLAVKIFVIRSGKGGQLLPYLGTLLFLLLAVTWFTVAPDFLAGED</sequence>